<evidence type="ECO:0000256" key="6">
    <source>
        <dbReference type="SAM" id="Phobius"/>
    </source>
</evidence>
<dbReference type="InterPro" id="IPR002797">
    <property type="entry name" value="Polysacc_synth"/>
</dbReference>
<dbReference type="Proteomes" id="UP001056425">
    <property type="component" value="Chromosome"/>
</dbReference>
<organism evidence="7 8">
    <name type="scientific">Thermococcus argininiproducens</name>
    <dbReference type="NCBI Taxonomy" id="2866384"/>
    <lineage>
        <taxon>Archaea</taxon>
        <taxon>Methanobacteriati</taxon>
        <taxon>Methanobacteriota</taxon>
        <taxon>Thermococci</taxon>
        <taxon>Thermococcales</taxon>
        <taxon>Thermococcaceae</taxon>
        <taxon>Thermococcus</taxon>
    </lineage>
</organism>
<feature type="transmembrane region" description="Helical" evidence="6">
    <location>
        <begin position="304"/>
        <end position="323"/>
    </location>
</feature>
<feature type="transmembrane region" description="Helical" evidence="6">
    <location>
        <begin position="431"/>
        <end position="449"/>
    </location>
</feature>
<feature type="transmembrane region" description="Helical" evidence="6">
    <location>
        <begin position="129"/>
        <end position="146"/>
    </location>
</feature>
<dbReference type="EMBL" id="CP080572">
    <property type="protein sequence ID" value="USH00417.1"/>
    <property type="molecule type" value="Genomic_DNA"/>
</dbReference>
<protein>
    <submittedName>
        <fullName evidence="7">Flippase</fullName>
    </submittedName>
</protein>
<evidence type="ECO:0000256" key="5">
    <source>
        <dbReference type="ARBA" id="ARBA00023136"/>
    </source>
</evidence>
<feature type="transmembrane region" description="Helical" evidence="6">
    <location>
        <begin position="184"/>
        <end position="204"/>
    </location>
</feature>
<gene>
    <name evidence="7" type="ORF">K1720_02830</name>
</gene>
<dbReference type="GO" id="GO:0005886">
    <property type="term" value="C:plasma membrane"/>
    <property type="evidence" value="ECO:0007669"/>
    <property type="project" value="UniProtKB-SubCell"/>
</dbReference>
<dbReference type="AlphaFoldDB" id="A0A9E7SDC0"/>
<feature type="transmembrane region" description="Helical" evidence="6">
    <location>
        <begin position="47"/>
        <end position="67"/>
    </location>
</feature>
<evidence type="ECO:0000313" key="7">
    <source>
        <dbReference type="EMBL" id="USH00417.1"/>
    </source>
</evidence>
<keyword evidence="5 6" id="KW-0472">Membrane</keyword>
<feature type="transmembrane region" description="Helical" evidence="6">
    <location>
        <begin position="343"/>
        <end position="366"/>
    </location>
</feature>
<feature type="transmembrane region" description="Helical" evidence="6">
    <location>
        <begin position="455"/>
        <end position="475"/>
    </location>
</feature>
<dbReference type="Pfam" id="PF01943">
    <property type="entry name" value="Polysacc_synt"/>
    <property type="match status" value="1"/>
</dbReference>
<comment type="subcellular location">
    <subcellularLocation>
        <location evidence="1">Cell membrane</location>
        <topology evidence="1">Multi-pass membrane protein</topology>
    </subcellularLocation>
</comment>
<keyword evidence="2" id="KW-1003">Cell membrane</keyword>
<keyword evidence="8" id="KW-1185">Reference proteome</keyword>
<dbReference type="CDD" id="cd13128">
    <property type="entry name" value="MATE_Wzx_like"/>
    <property type="match status" value="1"/>
</dbReference>
<evidence type="ECO:0000256" key="2">
    <source>
        <dbReference type="ARBA" id="ARBA00022475"/>
    </source>
</evidence>
<dbReference type="KEGG" id="thei:K1720_02830"/>
<dbReference type="InterPro" id="IPR050833">
    <property type="entry name" value="Poly_Biosynth_Transport"/>
</dbReference>
<accession>A0A9E7SDC0</accession>
<feature type="transmembrane region" description="Helical" evidence="6">
    <location>
        <begin position="263"/>
        <end position="283"/>
    </location>
</feature>
<dbReference type="PANTHER" id="PTHR30250:SF27">
    <property type="entry name" value="POLYSACCHARIDE BIOSYNTHESIS PROTEIN"/>
    <property type="match status" value="1"/>
</dbReference>
<reference evidence="7 8" key="1">
    <citation type="submission" date="2021-08" db="EMBL/GenBank/DDBJ databases">
        <title>Thermococcus onnuriiensis IOH2.</title>
        <authorList>
            <person name="Park Y.-J."/>
        </authorList>
    </citation>
    <scope>NUCLEOTIDE SEQUENCE [LARGE SCALE GENOMIC DNA]</scope>
    <source>
        <strain evidence="7 8">IOH2</strain>
    </source>
</reference>
<feature type="transmembrane region" description="Helical" evidence="6">
    <location>
        <begin position="12"/>
        <end position="35"/>
    </location>
</feature>
<feature type="transmembrane region" description="Helical" evidence="6">
    <location>
        <begin position="158"/>
        <end position="178"/>
    </location>
</feature>
<dbReference type="RefSeq" id="WP_251949711.1">
    <property type="nucleotide sequence ID" value="NZ_CP080572.1"/>
</dbReference>
<evidence type="ECO:0000256" key="4">
    <source>
        <dbReference type="ARBA" id="ARBA00022989"/>
    </source>
</evidence>
<feature type="transmembrane region" description="Helical" evidence="6">
    <location>
        <begin position="88"/>
        <end position="109"/>
    </location>
</feature>
<dbReference type="GeneID" id="72777244"/>
<dbReference type="PANTHER" id="PTHR30250">
    <property type="entry name" value="PST FAMILY PREDICTED COLANIC ACID TRANSPORTER"/>
    <property type="match status" value="1"/>
</dbReference>
<name>A0A9E7SDC0_9EURY</name>
<feature type="transmembrane region" description="Helical" evidence="6">
    <location>
        <begin position="373"/>
        <end position="392"/>
    </location>
</feature>
<feature type="transmembrane region" description="Helical" evidence="6">
    <location>
        <begin position="398"/>
        <end position="419"/>
    </location>
</feature>
<keyword evidence="3 6" id="KW-0812">Transmembrane</keyword>
<proteinExistence type="predicted"/>
<feature type="transmembrane region" description="Helical" evidence="6">
    <location>
        <begin position="224"/>
        <end position="243"/>
    </location>
</feature>
<keyword evidence="4 6" id="KW-1133">Transmembrane helix</keyword>
<evidence type="ECO:0000256" key="1">
    <source>
        <dbReference type="ARBA" id="ARBA00004651"/>
    </source>
</evidence>
<sequence>MSEVNRALQRIARGAGIIFTGIIISTFFGFLNKAIIARYFSRGEYGVFNMALTVLSISLVIGTLGFGNSLPRQVAIYRERKPSQLKDLISTALFIAILTNVSLAVLLVIGADKVALLFHDERLDYPLRILGISLPFSALTYLLVAISRGFGRVREKVYFQNVTYPTVFFILILTGALLKMGFSYIFFAYVVAQGITLFLLLFDVTRIGLIKVSPSFIPSLGKELIFFSLPLMLTGILAFVMNWTDTLMLGYYLSLEVVGVYNAAAPLARMLPMFLNSAGFLYTPIASQLYAQGRIEEMGRVYQILTKWVFLLTLPIFAVMFLFPEVTINFIFGKEYLGATTALQILALGFMFHTFLGLNGLSLTVIGKPKLNLLGNLIAASLNVILNMLLIPKYGLNGAAIATAVSYFAANASRSFWLYVKSGIHPFGRNYVKPLVISFVLLGIIKSLHLRVPTIWYVIPVLMVFLMAYVFLILLSKSIDKEDIEMILAIEKRLGLDLRVVKKILKRFV</sequence>
<evidence type="ECO:0000313" key="8">
    <source>
        <dbReference type="Proteomes" id="UP001056425"/>
    </source>
</evidence>
<evidence type="ECO:0000256" key="3">
    <source>
        <dbReference type="ARBA" id="ARBA00022692"/>
    </source>
</evidence>